<reference evidence="2" key="1">
    <citation type="submission" date="2023-09" db="EMBL/GenBank/DDBJ databases">
        <title>30 novel species of actinomycetes from the DSMZ collection.</title>
        <authorList>
            <person name="Nouioui I."/>
        </authorList>
    </citation>
    <scope>NUCLEOTIDE SEQUENCE</scope>
    <source>
        <strain evidence="2">DSM 115977</strain>
    </source>
</reference>
<evidence type="ECO:0000256" key="1">
    <source>
        <dbReference type="SAM" id="MobiDB-lite"/>
    </source>
</evidence>
<evidence type="ECO:0000313" key="2">
    <source>
        <dbReference type="EMBL" id="MDT0530444.1"/>
    </source>
</evidence>
<sequence length="161" mass="15822">MRRRSFLAVAGWLATAALATLIGVAAIRWVGESIAGTPGGVLSQEEIERALASPGPTVPGAGGPSSPAAGGTGGPPSPGATGSTPAGARRAFATTGGSAVVECGPGGVRLVSWTPAPGYRVSDAEPGPDDDVEVAFAGPSGEFELKLRCVGLEPVSVEDDD</sequence>
<gene>
    <name evidence="2" type="ORF">RM555_15740</name>
</gene>
<keyword evidence="3" id="KW-1185">Reference proteome</keyword>
<evidence type="ECO:0000313" key="3">
    <source>
        <dbReference type="Proteomes" id="UP001180973"/>
    </source>
</evidence>
<organism evidence="2 3">
    <name type="scientific">Micromonospora reichwaldensis</name>
    <dbReference type="NCBI Taxonomy" id="3075516"/>
    <lineage>
        <taxon>Bacteria</taxon>
        <taxon>Bacillati</taxon>
        <taxon>Actinomycetota</taxon>
        <taxon>Actinomycetes</taxon>
        <taxon>Micromonosporales</taxon>
        <taxon>Micromonosporaceae</taxon>
        <taxon>Micromonospora</taxon>
    </lineage>
</organism>
<dbReference type="EMBL" id="JAVRFL010000016">
    <property type="protein sequence ID" value="MDT0530444.1"/>
    <property type="molecule type" value="Genomic_DNA"/>
</dbReference>
<feature type="region of interest" description="Disordered" evidence="1">
    <location>
        <begin position="52"/>
        <end position="93"/>
    </location>
</feature>
<proteinExistence type="predicted"/>
<feature type="compositionally biased region" description="Low complexity" evidence="1">
    <location>
        <begin position="79"/>
        <end position="93"/>
    </location>
</feature>
<protein>
    <submittedName>
        <fullName evidence="2">Septum formation initiator</fullName>
    </submittedName>
</protein>
<feature type="compositionally biased region" description="Low complexity" evidence="1">
    <location>
        <begin position="52"/>
        <end position="69"/>
    </location>
</feature>
<accession>A0ABU2WWZ1</accession>
<comment type="caution">
    <text evidence="2">The sequence shown here is derived from an EMBL/GenBank/DDBJ whole genome shotgun (WGS) entry which is preliminary data.</text>
</comment>
<name>A0ABU2WWZ1_9ACTN</name>
<dbReference type="Proteomes" id="UP001180973">
    <property type="component" value="Unassembled WGS sequence"/>
</dbReference>
<dbReference type="RefSeq" id="WP_311412440.1">
    <property type="nucleotide sequence ID" value="NZ_JAVRFL010000016.1"/>
</dbReference>